<dbReference type="AlphaFoldDB" id="A0A846XRG6"/>
<dbReference type="InterPro" id="IPR032808">
    <property type="entry name" value="DoxX"/>
</dbReference>
<name>A0A846XRG6_9NOCA</name>
<reference evidence="6 7" key="1">
    <citation type="submission" date="2020-04" db="EMBL/GenBank/DDBJ databases">
        <title>MicrobeNet Type strains.</title>
        <authorList>
            <person name="Nicholson A.C."/>
        </authorList>
    </citation>
    <scope>NUCLEOTIDE SEQUENCE [LARGE SCALE GENOMIC DNA]</scope>
    <source>
        <strain evidence="6 7">JCM 12354</strain>
    </source>
</reference>
<organism evidence="6 7">
    <name type="scientific">Nocardia vermiculata</name>
    <dbReference type="NCBI Taxonomy" id="257274"/>
    <lineage>
        <taxon>Bacteria</taxon>
        <taxon>Bacillati</taxon>
        <taxon>Actinomycetota</taxon>
        <taxon>Actinomycetes</taxon>
        <taxon>Mycobacteriales</taxon>
        <taxon>Nocardiaceae</taxon>
        <taxon>Nocardia</taxon>
    </lineage>
</organism>
<evidence type="ECO:0000313" key="7">
    <source>
        <dbReference type="Proteomes" id="UP000565711"/>
    </source>
</evidence>
<dbReference type="EMBL" id="JAAXOP010000002">
    <property type="protein sequence ID" value="NKY49656.1"/>
    <property type="molecule type" value="Genomic_DNA"/>
</dbReference>
<gene>
    <name evidence="6" type="ORF">HGA08_05435</name>
</gene>
<keyword evidence="3 5" id="KW-1133">Transmembrane helix</keyword>
<proteinExistence type="predicted"/>
<evidence type="ECO:0000256" key="4">
    <source>
        <dbReference type="ARBA" id="ARBA00023136"/>
    </source>
</evidence>
<comment type="caution">
    <text evidence="6">The sequence shown here is derived from an EMBL/GenBank/DDBJ whole genome shotgun (WGS) entry which is preliminary data.</text>
</comment>
<protein>
    <submittedName>
        <fullName evidence="6">DoxX family protein</fullName>
    </submittedName>
</protein>
<keyword evidence="2 5" id="KW-0812">Transmembrane</keyword>
<dbReference type="Proteomes" id="UP000565711">
    <property type="component" value="Unassembled WGS sequence"/>
</dbReference>
<sequence>MSVLFIATVVCIVANVAVAITDYLPANFALQNSAEVHVPAGALPYLATTKLAGAAGLIGGLILTPWLGVAAGVGLSLFFIGAVAFHVRARAFHNIAFPGFYLLVAIASLGYMVHLAH</sequence>
<feature type="transmembrane region" description="Helical" evidence="5">
    <location>
        <begin position="99"/>
        <end position="116"/>
    </location>
</feature>
<evidence type="ECO:0000313" key="6">
    <source>
        <dbReference type="EMBL" id="NKY49656.1"/>
    </source>
</evidence>
<evidence type="ECO:0000256" key="5">
    <source>
        <dbReference type="SAM" id="Phobius"/>
    </source>
</evidence>
<dbReference type="Pfam" id="PF13564">
    <property type="entry name" value="DoxX_2"/>
    <property type="match status" value="1"/>
</dbReference>
<evidence type="ECO:0000256" key="2">
    <source>
        <dbReference type="ARBA" id="ARBA00022692"/>
    </source>
</evidence>
<accession>A0A846XRG6</accession>
<evidence type="ECO:0000256" key="1">
    <source>
        <dbReference type="ARBA" id="ARBA00004141"/>
    </source>
</evidence>
<evidence type="ECO:0000256" key="3">
    <source>
        <dbReference type="ARBA" id="ARBA00022989"/>
    </source>
</evidence>
<dbReference type="RefSeq" id="WP_067867735.1">
    <property type="nucleotide sequence ID" value="NZ_JAAXOP010000002.1"/>
</dbReference>
<keyword evidence="7" id="KW-1185">Reference proteome</keyword>
<comment type="subcellular location">
    <subcellularLocation>
        <location evidence="1">Membrane</location>
        <topology evidence="1">Multi-pass membrane protein</topology>
    </subcellularLocation>
</comment>
<feature type="transmembrane region" description="Helical" evidence="5">
    <location>
        <begin position="66"/>
        <end position="87"/>
    </location>
</feature>
<dbReference type="GO" id="GO:0016020">
    <property type="term" value="C:membrane"/>
    <property type="evidence" value="ECO:0007669"/>
    <property type="project" value="UniProtKB-SubCell"/>
</dbReference>
<keyword evidence="4 5" id="KW-0472">Membrane</keyword>